<dbReference type="InterPro" id="IPR051681">
    <property type="entry name" value="Ser/Thr_Kinases-Pseudokinases"/>
</dbReference>
<dbReference type="GO" id="GO:0005524">
    <property type="term" value="F:ATP binding"/>
    <property type="evidence" value="ECO:0007669"/>
    <property type="project" value="InterPro"/>
</dbReference>
<organism evidence="2 3">
    <name type="scientific">Rhizophagus irregularis</name>
    <dbReference type="NCBI Taxonomy" id="588596"/>
    <lineage>
        <taxon>Eukaryota</taxon>
        <taxon>Fungi</taxon>
        <taxon>Fungi incertae sedis</taxon>
        <taxon>Mucoromycota</taxon>
        <taxon>Glomeromycotina</taxon>
        <taxon>Glomeromycetes</taxon>
        <taxon>Glomerales</taxon>
        <taxon>Glomeraceae</taxon>
        <taxon>Rhizophagus</taxon>
    </lineage>
</organism>
<comment type="caution">
    <text evidence="2">The sequence shown here is derived from an EMBL/GenBank/DDBJ whole genome shotgun (WGS) entry which is preliminary data.</text>
</comment>
<evidence type="ECO:0000313" key="3">
    <source>
        <dbReference type="Proteomes" id="UP000233469"/>
    </source>
</evidence>
<dbReference type="Pfam" id="PF07714">
    <property type="entry name" value="PK_Tyr_Ser-Thr"/>
    <property type="match status" value="1"/>
</dbReference>
<dbReference type="Proteomes" id="UP000233469">
    <property type="component" value="Unassembled WGS sequence"/>
</dbReference>
<dbReference type="VEuPathDB" id="FungiDB:RhiirA1_468032"/>
<reference evidence="2 3" key="2">
    <citation type="submission" date="2017-10" db="EMBL/GenBank/DDBJ databases">
        <title>Extensive intraspecific genome diversity in a model arbuscular mycorrhizal fungus.</title>
        <authorList>
            <person name="Chen E.C.H."/>
            <person name="Morin E."/>
            <person name="Baudet D."/>
            <person name="Noel J."/>
            <person name="Ndikumana S."/>
            <person name="Charron P."/>
            <person name="St-Onge C."/>
            <person name="Giorgi J."/>
            <person name="Grigoriev I.V."/>
            <person name="Roux C."/>
            <person name="Martin F.M."/>
            <person name="Corradi N."/>
        </authorList>
    </citation>
    <scope>NUCLEOTIDE SEQUENCE [LARGE SCALE GENOMIC DNA]</scope>
    <source>
        <strain evidence="2 3">C2</strain>
    </source>
</reference>
<dbReference type="Gene3D" id="1.10.510.10">
    <property type="entry name" value="Transferase(Phosphotransferase) domain 1"/>
    <property type="match status" value="1"/>
</dbReference>
<dbReference type="GO" id="GO:0004674">
    <property type="term" value="F:protein serine/threonine kinase activity"/>
    <property type="evidence" value="ECO:0007669"/>
    <property type="project" value="TreeGrafter"/>
</dbReference>
<evidence type="ECO:0000313" key="2">
    <source>
        <dbReference type="EMBL" id="PKK79254.1"/>
    </source>
</evidence>
<proteinExistence type="predicted"/>
<protein>
    <submittedName>
        <fullName evidence="2">Kinase-like protein</fullName>
    </submittedName>
</protein>
<sequence>MSFLKSLKLKLKKLELHRIITHENILQFYGVTKIETECWNYEPEKRPDMREVATILKQLKSSSDDMILKSLKSSNKKDDDRNNATKWIKEALVNRIVNSISYKELKNPESLDKGGFGHIMKATWTKSNNYVVYKRLTNTIAVKHDILDAFIHELKIHLRLDYSDRIIRCLGISQVYMGNFGCIAYLEPKRILDPKFPYTESSDIYSFGVLMWEISSGHSPFKDNVSNNERYALAIAINSGVREVTIPGTPREYEELYKNCWNKEPKERPTIIKILCEFSKMGFGVNVSKNKSLEESTNKQTSDFSDLQTDLFIQTKRLQD</sequence>
<dbReference type="PANTHER" id="PTHR44329">
    <property type="entry name" value="SERINE/THREONINE-PROTEIN KINASE TNNI3K-RELATED"/>
    <property type="match status" value="1"/>
</dbReference>
<keyword evidence="2" id="KW-0418">Kinase</keyword>
<dbReference type="InterPro" id="IPR011009">
    <property type="entry name" value="Kinase-like_dom_sf"/>
</dbReference>
<name>A0A2N1NZE5_9GLOM</name>
<keyword evidence="2" id="KW-0808">Transferase</keyword>
<gene>
    <name evidence="2" type="ORF">RhiirC2_860701</name>
</gene>
<dbReference type="PROSITE" id="PS50011">
    <property type="entry name" value="PROTEIN_KINASE_DOM"/>
    <property type="match status" value="1"/>
</dbReference>
<reference evidence="2 3" key="1">
    <citation type="submission" date="2016-04" db="EMBL/GenBank/DDBJ databases">
        <title>Genome analyses suggest a sexual origin of heterokaryosis in a supposedly ancient asexual fungus.</title>
        <authorList>
            <person name="Ropars J."/>
            <person name="Sedzielewska K."/>
            <person name="Noel J."/>
            <person name="Charron P."/>
            <person name="Farinelli L."/>
            <person name="Marton T."/>
            <person name="Kruger M."/>
            <person name="Pelin A."/>
            <person name="Brachmann A."/>
            <person name="Corradi N."/>
        </authorList>
    </citation>
    <scope>NUCLEOTIDE SEQUENCE [LARGE SCALE GENOMIC DNA]</scope>
    <source>
        <strain evidence="2 3">C2</strain>
    </source>
</reference>
<dbReference type="SUPFAM" id="SSF56112">
    <property type="entry name" value="Protein kinase-like (PK-like)"/>
    <property type="match status" value="1"/>
</dbReference>
<dbReference type="VEuPathDB" id="FungiDB:FUN_025220"/>
<dbReference type="Gene3D" id="3.30.200.20">
    <property type="entry name" value="Phosphorylase Kinase, domain 1"/>
    <property type="match status" value="1"/>
</dbReference>
<dbReference type="AlphaFoldDB" id="A0A2N1NZE5"/>
<feature type="domain" description="Protein kinase" evidence="1">
    <location>
        <begin position="1"/>
        <end position="283"/>
    </location>
</feature>
<evidence type="ECO:0000259" key="1">
    <source>
        <dbReference type="PROSITE" id="PS50011"/>
    </source>
</evidence>
<dbReference type="InterPro" id="IPR000719">
    <property type="entry name" value="Prot_kinase_dom"/>
</dbReference>
<dbReference type="EMBL" id="LLXL01000051">
    <property type="protein sequence ID" value="PKK79254.1"/>
    <property type="molecule type" value="Genomic_DNA"/>
</dbReference>
<dbReference type="InterPro" id="IPR001245">
    <property type="entry name" value="Ser-Thr/Tyr_kinase_cat_dom"/>
</dbReference>
<accession>A0A2N1NZE5</accession>